<organism evidence="1 2">
    <name type="scientific">Verticillium dahliae</name>
    <name type="common">Verticillium wilt</name>
    <dbReference type="NCBI Taxonomy" id="27337"/>
    <lineage>
        <taxon>Eukaryota</taxon>
        <taxon>Fungi</taxon>
        <taxon>Dikarya</taxon>
        <taxon>Ascomycota</taxon>
        <taxon>Pezizomycotina</taxon>
        <taxon>Sordariomycetes</taxon>
        <taxon>Hypocreomycetidae</taxon>
        <taxon>Glomerellales</taxon>
        <taxon>Plectosphaerellaceae</taxon>
        <taxon>Verticillium</taxon>
    </lineage>
</organism>
<proteinExistence type="predicted"/>
<evidence type="ECO:0000313" key="1">
    <source>
        <dbReference type="EMBL" id="RXG44235.1"/>
    </source>
</evidence>
<protein>
    <submittedName>
        <fullName evidence="1">Uncharacterized protein</fullName>
    </submittedName>
</protein>
<dbReference type="EMBL" id="RSDZ01000093">
    <property type="protein sequence ID" value="RXG44235.1"/>
    <property type="molecule type" value="Genomic_DNA"/>
</dbReference>
<reference evidence="1 2" key="1">
    <citation type="submission" date="2018-12" db="EMBL/GenBank/DDBJ databases">
        <title>Genome of Verticillium dahliae isolate Getta Getta.</title>
        <authorList>
            <person name="Gardiner D.M."/>
        </authorList>
    </citation>
    <scope>NUCLEOTIDE SEQUENCE [LARGE SCALE GENOMIC DNA]</scope>
    <source>
        <strain evidence="1 2">Getta Getta</strain>
    </source>
</reference>
<name>A0A444RT25_VERDA</name>
<dbReference type="AlphaFoldDB" id="A0A444RT25"/>
<sequence>MTDLVVLNELKWLTDHLVTTDKKLLEHQKGAWGLRGEAKNLHNNPSQDIVGYFSSEELIRIDNNLWASRAATPRNTPDSQACLLWGWTDTALPFVQSPAGDEPTSTAGHVAPWCESLAICDAYLPNDAHPLHGRTHRRSRGGTFNRRL</sequence>
<accession>A0A444RT25</accession>
<comment type="caution">
    <text evidence="1">The sequence shown here is derived from an EMBL/GenBank/DDBJ whole genome shotgun (WGS) entry which is preliminary data.</text>
</comment>
<gene>
    <name evidence="1" type="ORF">VDGE_30511</name>
</gene>
<dbReference type="Proteomes" id="UP000288725">
    <property type="component" value="Chromosome 1"/>
</dbReference>
<evidence type="ECO:0000313" key="2">
    <source>
        <dbReference type="Proteomes" id="UP000288725"/>
    </source>
</evidence>